<reference evidence="7 8" key="1">
    <citation type="journal article" date="2017" name="PLoS Biol.">
        <title>The sea cucumber genome provides insights into morphological evolution and visceral regeneration.</title>
        <authorList>
            <person name="Zhang X."/>
            <person name="Sun L."/>
            <person name="Yuan J."/>
            <person name="Sun Y."/>
            <person name="Gao Y."/>
            <person name="Zhang L."/>
            <person name="Li S."/>
            <person name="Dai H."/>
            <person name="Hamel J.F."/>
            <person name="Liu C."/>
            <person name="Yu Y."/>
            <person name="Liu S."/>
            <person name="Lin W."/>
            <person name="Guo K."/>
            <person name="Jin S."/>
            <person name="Xu P."/>
            <person name="Storey K.B."/>
            <person name="Huan P."/>
            <person name="Zhang T."/>
            <person name="Zhou Y."/>
            <person name="Zhang J."/>
            <person name="Lin C."/>
            <person name="Li X."/>
            <person name="Xing L."/>
            <person name="Huo D."/>
            <person name="Sun M."/>
            <person name="Wang L."/>
            <person name="Mercier A."/>
            <person name="Li F."/>
            <person name="Yang H."/>
            <person name="Xiang J."/>
        </authorList>
    </citation>
    <scope>NUCLEOTIDE SEQUENCE [LARGE SCALE GENOMIC DNA]</scope>
    <source>
        <strain evidence="7">Shaxun</strain>
        <tissue evidence="7">Muscle</tissue>
    </source>
</reference>
<keyword evidence="8" id="KW-1185">Reference proteome</keyword>
<evidence type="ECO:0000256" key="4">
    <source>
        <dbReference type="ARBA" id="ARBA00022989"/>
    </source>
</evidence>
<keyword evidence="4 6" id="KW-1133">Transmembrane helix</keyword>
<dbReference type="AlphaFoldDB" id="A0A2G8KLG5"/>
<sequence length="140" mass="15625">MEAIHYIATGIGLLFVYIGIMILTPINPPVGLSNEIMKEKFERLATVFPLEISPTMYRCFDGVFDLTAGSLAAFGRYHFRVLGIMEILFLLVFGIYSDMLLGESFLPSIPLAIACIVVLWLRDGLKAEADKEPSAKNKRH</sequence>
<accession>A0A2G8KLG5</accession>
<dbReference type="InterPro" id="IPR040399">
    <property type="entry name" value="TMEM35A/B"/>
</dbReference>
<organism evidence="7 8">
    <name type="scientific">Stichopus japonicus</name>
    <name type="common">Sea cucumber</name>
    <dbReference type="NCBI Taxonomy" id="307972"/>
    <lineage>
        <taxon>Eukaryota</taxon>
        <taxon>Metazoa</taxon>
        <taxon>Echinodermata</taxon>
        <taxon>Eleutherozoa</taxon>
        <taxon>Echinozoa</taxon>
        <taxon>Holothuroidea</taxon>
        <taxon>Aspidochirotacea</taxon>
        <taxon>Aspidochirotida</taxon>
        <taxon>Stichopodidae</taxon>
        <taxon>Apostichopus</taxon>
    </lineage>
</organism>
<evidence type="ECO:0000313" key="8">
    <source>
        <dbReference type="Proteomes" id="UP000230750"/>
    </source>
</evidence>
<keyword evidence="5 6" id="KW-0472">Membrane</keyword>
<name>A0A2G8KLG5_STIJA</name>
<comment type="subcellular location">
    <subcellularLocation>
        <location evidence="1">Membrane</location>
        <topology evidence="1">Multi-pass membrane protein</topology>
    </subcellularLocation>
</comment>
<evidence type="ECO:0000256" key="2">
    <source>
        <dbReference type="ARBA" id="ARBA00006679"/>
    </source>
</evidence>
<feature type="transmembrane region" description="Helical" evidence="6">
    <location>
        <begin position="6"/>
        <end position="26"/>
    </location>
</feature>
<proteinExistence type="inferred from homology"/>
<keyword evidence="3 6" id="KW-0812">Transmembrane</keyword>
<dbReference type="EMBL" id="MRZV01000498">
    <property type="protein sequence ID" value="PIK48852.1"/>
    <property type="molecule type" value="Genomic_DNA"/>
</dbReference>
<feature type="transmembrane region" description="Helical" evidence="6">
    <location>
        <begin position="79"/>
        <end position="99"/>
    </location>
</feature>
<dbReference type="OrthoDB" id="432685at2759"/>
<comment type="caution">
    <text evidence="7">The sequence shown here is derived from an EMBL/GenBank/DDBJ whole genome shotgun (WGS) entry which is preliminary data.</text>
</comment>
<evidence type="ECO:0000256" key="6">
    <source>
        <dbReference type="SAM" id="Phobius"/>
    </source>
</evidence>
<evidence type="ECO:0000256" key="1">
    <source>
        <dbReference type="ARBA" id="ARBA00004141"/>
    </source>
</evidence>
<comment type="similarity">
    <text evidence="2">Belongs to the DoxX family.</text>
</comment>
<evidence type="ECO:0008006" key="9">
    <source>
        <dbReference type="Google" id="ProtNLM"/>
    </source>
</evidence>
<gene>
    <name evidence="7" type="ORF">BSL78_14288</name>
</gene>
<evidence type="ECO:0000313" key="7">
    <source>
        <dbReference type="EMBL" id="PIK48852.1"/>
    </source>
</evidence>
<dbReference type="PANTHER" id="PTHR13163">
    <property type="entry name" value="SPINAL CORD EXPRESSION PROTEIN 4"/>
    <property type="match status" value="1"/>
</dbReference>
<protein>
    <recommendedName>
        <fullName evidence="9">Transmembrane protein</fullName>
    </recommendedName>
</protein>
<feature type="transmembrane region" description="Helical" evidence="6">
    <location>
        <begin position="105"/>
        <end position="121"/>
    </location>
</feature>
<dbReference type="PANTHER" id="PTHR13163:SF2">
    <property type="entry name" value="TRANSMEMBRANE PROTEIN 35B"/>
    <property type="match status" value="1"/>
</dbReference>
<evidence type="ECO:0000256" key="3">
    <source>
        <dbReference type="ARBA" id="ARBA00022692"/>
    </source>
</evidence>
<dbReference type="GO" id="GO:0016020">
    <property type="term" value="C:membrane"/>
    <property type="evidence" value="ECO:0007669"/>
    <property type="project" value="UniProtKB-SubCell"/>
</dbReference>
<evidence type="ECO:0000256" key="5">
    <source>
        <dbReference type="ARBA" id="ARBA00023136"/>
    </source>
</evidence>
<dbReference type="Proteomes" id="UP000230750">
    <property type="component" value="Unassembled WGS sequence"/>
</dbReference>